<dbReference type="PANTHER" id="PTHR14969">
    <property type="entry name" value="SPHINGOSINE-1-PHOSPHATE PHOSPHOHYDROLASE"/>
    <property type="match status" value="1"/>
</dbReference>
<dbReference type="SUPFAM" id="SSF48317">
    <property type="entry name" value="Acid phosphatase/Vanadium-dependent haloperoxidase"/>
    <property type="match status" value="1"/>
</dbReference>
<dbReference type="PANTHER" id="PTHR14969:SF13">
    <property type="entry name" value="AT30094P"/>
    <property type="match status" value="1"/>
</dbReference>
<evidence type="ECO:0000313" key="4">
    <source>
        <dbReference type="Proteomes" id="UP000288246"/>
    </source>
</evidence>
<keyword evidence="1" id="KW-0812">Transmembrane</keyword>
<keyword evidence="1" id="KW-0472">Membrane</keyword>
<reference evidence="3 4" key="1">
    <citation type="submission" date="2018-11" db="EMBL/GenBank/DDBJ databases">
        <title>Draft genome sequence of Cellulomonas takizawaensis strain TKZ-21.</title>
        <authorList>
            <person name="Yamamura H."/>
            <person name="Hayashi T."/>
            <person name="Hamada M."/>
            <person name="Serisawa Y."/>
            <person name="Matsuyama K."/>
            <person name="Nakagawa Y."/>
            <person name="Otoguro M."/>
            <person name="Yanagida F."/>
            <person name="Hayakawa M."/>
        </authorList>
    </citation>
    <scope>NUCLEOTIDE SEQUENCE [LARGE SCALE GENOMIC DNA]</scope>
    <source>
        <strain evidence="3 4">TKZ-21</strain>
    </source>
</reference>
<dbReference type="AlphaFoldDB" id="A0A401UZY5"/>
<feature type="transmembrane region" description="Helical" evidence="1">
    <location>
        <begin position="110"/>
        <end position="131"/>
    </location>
</feature>
<dbReference type="Pfam" id="PF01569">
    <property type="entry name" value="PAP2"/>
    <property type="match status" value="1"/>
</dbReference>
<dbReference type="RefSeq" id="WP_124342682.1">
    <property type="nucleotide sequence ID" value="NZ_BHYL01000124.1"/>
</dbReference>
<dbReference type="InterPro" id="IPR036938">
    <property type="entry name" value="PAP2/HPO_sf"/>
</dbReference>
<feature type="domain" description="Phosphatidic acid phosphatase type 2/haloperoxidase" evidence="2">
    <location>
        <begin position="109"/>
        <end position="225"/>
    </location>
</feature>
<feature type="transmembrane region" description="Helical" evidence="1">
    <location>
        <begin position="210"/>
        <end position="227"/>
    </location>
</feature>
<feature type="transmembrane region" description="Helical" evidence="1">
    <location>
        <begin position="151"/>
        <end position="172"/>
    </location>
</feature>
<keyword evidence="1" id="KW-1133">Transmembrane helix</keyword>
<dbReference type="OrthoDB" id="5289372at2"/>
<evidence type="ECO:0000259" key="2">
    <source>
        <dbReference type="SMART" id="SM00014"/>
    </source>
</evidence>
<dbReference type="InterPro" id="IPR000326">
    <property type="entry name" value="PAP2/HPO"/>
</dbReference>
<protein>
    <recommendedName>
        <fullName evidence="2">Phosphatidic acid phosphatase type 2/haloperoxidase domain-containing protein</fullName>
    </recommendedName>
</protein>
<feature type="transmembrane region" description="Helical" evidence="1">
    <location>
        <begin position="23"/>
        <end position="45"/>
    </location>
</feature>
<sequence length="244" mass="26306">MSEDPPLAPPRTSWFAALRARPVLWALLPGILLVVAGLWVFLAVLDGVREKDDLWDLDQPVLEWLVTHRSTGWTSVLAAITFVTGPTVLPVVVLVACVVWGLVRREWWRPLLLAGAMIASTLISLAVKGLVGRERPPAETMFVPGAETTASFPSGHTIGTATFLLVAGYLVCSRTPTVPRVVAWSVLTVVGTSVVALSRLYLGYHFLTDVVAAVALAIAVLGGVVVVDRWHTLRRQPEALPVPS</sequence>
<feature type="transmembrane region" description="Helical" evidence="1">
    <location>
        <begin position="181"/>
        <end position="204"/>
    </location>
</feature>
<organism evidence="3 4">
    <name type="scientific">Cellulomonas algicola</name>
    <dbReference type="NCBI Taxonomy" id="2071633"/>
    <lineage>
        <taxon>Bacteria</taxon>
        <taxon>Bacillati</taxon>
        <taxon>Actinomycetota</taxon>
        <taxon>Actinomycetes</taxon>
        <taxon>Micrococcales</taxon>
        <taxon>Cellulomonadaceae</taxon>
        <taxon>Cellulomonas</taxon>
    </lineage>
</organism>
<evidence type="ECO:0000313" key="3">
    <source>
        <dbReference type="EMBL" id="GCD20164.1"/>
    </source>
</evidence>
<feature type="transmembrane region" description="Helical" evidence="1">
    <location>
        <begin position="76"/>
        <end position="103"/>
    </location>
</feature>
<dbReference type="Proteomes" id="UP000288246">
    <property type="component" value="Unassembled WGS sequence"/>
</dbReference>
<dbReference type="CDD" id="cd03392">
    <property type="entry name" value="PAP2_like_2"/>
    <property type="match status" value="1"/>
</dbReference>
<dbReference type="EMBL" id="BHYL01000124">
    <property type="protein sequence ID" value="GCD20164.1"/>
    <property type="molecule type" value="Genomic_DNA"/>
</dbReference>
<name>A0A401UZY5_9CELL</name>
<dbReference type="SMART" id="SM00014">
    <property type="entry name" value="acidPPc"/>
    <property type="match status" value="1"/>
</dbReference>
<proteinExistence type="predicted"/>
<gene>
    <name evidence="3" type="ORF">CTKZ_17260</name>
</gene>
<evidence type="ECO:0000256" key="1">
    <source>
        <dbReference type="SAM" id="Phobius"/>
    </source>
</evidence>
<accession>A0A401UZY5</accession>
<keyword evidence="4" id="KW-1185">Reference proteome</keyword>
<comment type="caution">
    <text evidence="3">The sequence shown here is derived from an EMBL/GenBank/DDBJ whole genome shotgun (WGS) entry which is preliminary data.</text>
</comment>
<dbReference type="Gene3D" id="1.20.144.10">
    <property type="entry name" value="Phosphatidic acid phosphatase type 2/haloperoxidase"/>
    <property type="match status" value="2"/>
</dbReference>